<evidence type="ECO:0000313" key="2">
    <source>
        <dbReference type="Proteomes" id="UP000726777"/>
    </source>
</evidence>
<comment type="caution">
    <text evidence="1">The sequence shown here is derived from an EMBL/GenBank/DDBJ whole genome shotgun (WGS) entry which is preliminary data.</text>
</comment>
<name>A0A9Q3YG09_VIBPH</name>
<protein>
    <submittedName>
        <fullName evidence="1">Uncharacterized protein</fullName>
    </submittedName>
</protein>
<sequence>MARSRSIKIIEQAAPGLKNLVLPMEAMINEHWNGIFDQVEDIKVRYWEEMKKNVEERKFKQNNSVVKLPTEAFLKSTFIVYRPSFRMGKKPSGDSVRLAWVKASHVFGTGTSKKVATTHIQMNATQSNLMPSFYHPSKFKFPVEAEWQKEIVLRYEQEIAYYRVLTWKLMIAAKEYMAISQVLNKSFDNLEEVQDPNGTPQNQSDNSDPLMVASEALKAADDDINAISAEFAKLLVDTEPDLLEAYGVDPDVRHMYMGSTN</sequence>
<evidence type="ECO:0000313" key="1">
    <source>
        <dbReference type="EMBL" id="MCC3803801.1"/>
    </source>
</evidence>
<reference evidence="1" key="1">
    <citation type="submission" date="2020-09" db="EMBL/GenBank/DDBJ databases">
        <title>Genome sequence of Vibrio parahaemolyticus isolates.</title>
        <authorList>
            <person name="Hammerl J.A."/>
            <person name="Strauch E."/>
        </authorList>
    </citation>
    <scope>NUCLEOTIDE SEQUENCE</scope>
    <source>
        <strain evidence="1">17-VB00146</strain>
    </source>
</reference>
<proteinExistence type="predicted"/>
<organism evidence="1 2">
    <name type="scientific">Vibrio parahaemolyticus</name>
    <dbReference type="NCBI Taxonomy" id="670"/>
    <lineage>
        <taxon>Bacteria</taxon>
        <taxon>Pseudomonadati</taxon>
        <taxon>Pseudomonadota</taxon>
        <taxon>Gammaproteobacteria</taxon>
        <taxon>Vibrionales</taxon>
        <taxon>Vibrionaceae</taxon>
        <taxon>Vibrio</taxon>
    </lineage>
</organism>
<gene>
    <name evidence="1" type="ORF">IB292_02005</name>
</gene>
<dbReference type="RefSeq" id="WP_228085476.1">
    <property type="nucleotide sequence ID" value="NZ_JACVHL010000002.1"/>
</dbReference>
<dbReference type="InterPro" id="IPR045809">
    <property type="entry name" value="MobI"/>
</dbReference>
<accession>A0A9Q3YG09</accession>
<dbReference type="EMBL" id="JACVHL010000002">
    <property type="protein sequence ID" value="MCC3803801.1"/>
    <property type="molecule type" value="Genomic_DNA"/>
</dbReference>
<dbReference type="Proteomes" id="UP000726777">
    <property type="component" value="Unassembled WGS sequence"/>
</dbReference>
<dbReference type="AlphaFoldDB" id="A0A9Q3YG09"/>
<dbReference type="Pfam" id="PF19456">
    <property type="entry name" value="MobI"/>
    <property type="match status" value="1"/>
</dbReference>